<proteinExistence type="predicted"/>
<evidence type="ECO:0000256" key="1">
    <source>
        <dbReference type="SAM" id="Coils"/>
    </source>
</evidence>
<reference evidence="2" key="1">
    <citation type="submission" date="2018-05" db="EMBL/GenBank/DDBJ databases">
        <authorList>
            <person name="Lanie J.A."/>
            <person name="Ng W.-L."/>
            <person name="Kazmierczak K.M."/>
            <person name="Andrzejewski T.M."/>
            <person name="Davidsen T.M."/>
            <person name="Wayne K.J."/>
            <person name="Tettelin H."/>
            <person name="Glass J.I."/>
            <person name="Rusch D."/>
            <person name="Podicherti R."/>
            <person name="Tsui H.-C.T."/>
            <person name="Winkler M.E."/>
        </authorList>
    </citation>
    <scope>NUCLEOTIDE SEQUENCE</scope>
</reference>
<name>A0A381PLE3_9ZZZZ</name>
<keyword evidence="1" id="KW-0175">Coiled coil</keyword>
<protein>
    <submittedName>
        <fullName evidence="2">Uncharacterized protein</fullName>
    </submittedName>
</protein>
<sequence>MQLNSFFRNTIFLIILPLISFGEKIKIPNILFSEIEISKQEFNDSKYNSQSFSCLIPLKIINYEVEKFYSELGSLTKEKKILKHTIKNKNEQLKLSSLIVKKNKRSFIYVTDMNENEENKLIIRNLLLSIKKILKKRYINDYIKEIESDIKKIDKKQNKLIRKNPKYLEINSMFFYKLFQKNESKKVDLKISLEKLYEELDEAKAAYNNI</sequence>
<gene>
    <name evidence="2" type="ORF">METZ01_LOCUS20720</name>
</gene>
<accession>A0A381PLE3</accession>
<feature type="coiled-coil region" evidence="1">
    <location>
        <begin position="139"/>
        <end position="206"/>
    </location>
</feature>
<evidence type="ECO:0000313" key="2">
    <source>
        <dbReference type="EMBL" id="SUZ67866.1"/>
    </source>
</evidence>
<organism evidence="2">
    <name type="scientific">marine metagenome</name>
    <dbReference type="NCBI Taxonomy" id="408172"/>
    <lineage>
        <taxon>unclassified sequences</taxon>
        <taxon>metagenomes</taxon>
        <taxon>ecological metagenomes</taxon>
    </lineage>
</organism>
<dbReference type="EMBL" id="UINC01001024">
    <property type="protein sequence ID" value="SUZ67866.1"/>
    <property type="molecule type" value="Genomic_DNA"/>
</dbReference>
<dbReference type="AlphaFoldDB" id="A0A381PLE3"/>